<evidence type="ECO:0000313" key="6">
    <source>
        <dbReference type="EMBL" id="KKL10264.1"/>
    </source>
</evidence>
<name>A0A0F9AL07_9ZZZZ</name>
<proteinExistence type="predicted"/>
<evidence type="ECO:0000256" key="5">
    <source>
        <dbReference type="SAM" id="Phobius"/>
    </source>
</evidence>
<feature type="transmembrane region" description="Helical" evidence="5">
    <location>
        <begin position="18"/>
        <end position="38"/>
    </location>
</feature>
<keyword evidence="3 5" id="KW-1133">Transmembrane helix</keyword>
<gene>
    <name evidence="6" type="ORF">LCGC14_2557570</name>
</gene>
<evidence type="ECO:0000256" key="2">
    <source>
        <dbReference type="ARBA" id="ARBA00022692"/>
    </source>
</evidence>
<reference evidence="6" key="1">
    <citation type="journal article" date="2015" name="Nature">
        <title>Complex archaea that bridge the gap between prokaryotes and eukaryotes.</title>
        <authorList>
            <person name="Spang A."/>
            <person name="Saw J.H."/>
            <person name="Jorgensen S.L."/>
            <person name="Zaremba-Niedzwiedzka K."/>
            <person name="Martijn J."/>
            <person name="Lind A.E."/>
            <person name="van Eijk R."/>
            <person name="Schleper C."/>
            <person name="Guy L."/>
            <person name="Ettema T.J."/>
        </authorList>
    </citation>
    <scope>NUCLEOTIDE SEQUENCE</scope>
</reference>
<accession>A0A0F9AL07</accession>
<dbReference type="PANTHER" id="PTHR11432">
    <property type="entry name" value="NADH DEHYDROGENASE SUBUNIT 1"/>
    <property type="match status" value="1"/>
</dbReference>
<protein>
    <recommendedName>
        <fullName evidence="7">NADH-quinone oxidoreductase subunit H</fullName>
    </recommendedName>
</protein>
<dbReference type="GO" id="GO:0003954">
    <property type="term" value="F:NADH dehydrogenase activity"/>
    <property type="evidence" value="ECO:0007669"/>
    <property type="project" value="TreeGrafter"/>
</dbReference>
<keyword evidence="4 5" id="KW-0472">Membrane</keyword>
<feature type="transmembrane region" description="Helical" evidence="5">
    <location>
        <begin position="84"/>
        <end position="104"/>
    </location>
</feature>
<feature type="non-terminal residue" evidence="6">
    <location>
        <position position="127"/>
    </location>
</feature>
<evidence type="ECO:0000256" key="1">
    <source>
        <dbReference type="ARBA" id="ARBA00004141"/>
    </source>
</evidence>
<dbReference type="GO" id="GO:0009060">
    <property type="term" value="P:aerobic respiration"/>
    <property type="evidence" value="ECO:0007669"/>
    <property type="project" value="TreeGrafter"/>
</dbReference>
<dbReference type="PANTHER" id="PTHR11432:SF3">
    <property type="entry name" value="NADH-UBIQUINONE OXIDOREDUCTASE CHAIN 1"/>
    <property type="match status" value="1"/>
</dbReference>
<organism evidence="6">
    <name type="scientific">marine sediment metagenome</name>
    <dbReference type="NCBI Taxonomy" id="412755"/>
    <lineage>
        <taxon>unclassified sequences</taxon>
        <taxon>metagenomes</taxon>
        <taxon>ecological metagenomes</taxon>
    </lineage>
</organism>
<dbReference type="InterPro" id="IPR001694">
    <property type="entry name" value="NADH_UbQ_OxRdtase_su1/FPO"/>
</dbReference>
<dbReference type="AlphaFoldDB" id="A0A0F9AL07"/>
<evidence type="ECO:0000256" key="4">
    <source>
        <dbReference type="ARBA" id="ARBA00023136"/>
    </source>
</evidence>
<evidence type="ECO:0008006" key="7">
    <source>
        <dbReference type="Google" id="ProtNLM"/>
    </source>
</evidence>
<comment type="subcellular location">
    <subcellularLocation>
        <location evidence="1">Membrane</location>
        <topology evidence="1">Multi-pass membrane protein</topology>
    </subcellularLocation>
</comment>
<dbReference type="Pfam" id="PF00146">
    <property type="entry name" value="NADHdh"/>
    <property type="match status" value="1"/>
</dbReference>
<sequence>MVQDLVQTIMNFDLAQTIIFGVIAFVILLANIVVIIYLERKLLGDMQWRLSIMRVGKHGILQPIADGLKFMTKEDIIPRKADRFLFILAPFLFFVPTFMLYTTIPMAENFVAKNVEIGLFLFFAILT</sequence>
<keyword evidence="2 5" id="KW-0812">Transmembrane</keyword>
<dbReference type="GO" id="GO:0016020">
    <property type="term" value="C:membrane"/>
    <property type="evidence" value="ECO:0007669"/>
    <property type="project" value="UniProtKB-SubCell"/>
</dbReference>
<dbReference type="EMBL" id="LAZR01042132">
    <property type="protein sequence ID" value="KKL10264.1"/>
    <property type="molecule type" value="Genomic_DNA"/>
</dbReference>
<comment type="caution">
    <text evidence="6">The sequence shown here is derived from an EMBL/GenBank/DDBJ whole genome shotgun (WGS) entry which is preliminary data.</text>
</comment>
<evidence type="ECO:0000256" key="3">
    <source>
        <dbReference type="ARBA" id="ARBA00022989"/>
    </source>
</evidence>